<feature type="compositionally biased region" description="Basic and acidic residues" evidence="1">
    <location>
        <begin position="1"/>
        <end position="14"/>
    </location>
</feature>
<protein>
    <submittedName>
        <fullName evidence="2">Uncharacterized protein</fullName>
    </submittedName>
</protein>
<dbReference type="EMBL" id="OAOQ01000003">
    <property type="protein sequence ID" value="SNX69186.1"/>
    <property type="molecule type" value="Genomic_DNA"/>
</dbReference>
<evidence type="ECO:0000256" key="1">
    <source>
        <dbReference type="SAM" id="MobiDB-lite"/>
    </source>
</evidence>
<dbReference type="AlphaFoldDB" id="A0A285CQ40"/>
<dbReference type="Proteomes" id="UP000219467">
    <property type="component" value="Unassembled WGS sequence"/>
</dbReference>
<name>A0A285CQ40_9RHOB</name>
<proteinExistence type="predicted"/>
<reference evidence="3" key="1">
    <citation type="submission" date="2017-08" db="EMBL/GenBank/DDBJ databases">
        <authorList>
            <person name="Varghese N."/>
            <person name="Submissions S."/>
        </authorList>
    </citation>
    <scope>NUCLEOTIDE SEQUENCE [LARGE SCALE GENOMIC DNA]</scope>
    <source>
        <strain evidence="3">JA234</strain>
    </source>
</reference>
<feature type="region of interest" description="Disordered" evidence="1">
    <location>
        <begin position="1"/>
        <end position="22"/>
    </location>
</feature>
<accession>A0A285CQ40</accession>
<evidence type="ECO:0000313" key="2">
    <source>
        <dbReference type="EMBL" id="SNX69186.1"/>
    </source>
</evidence>
<gene>
    <name evidence="2" type="ORF">SAMN05878503_103173</name>
</gene>
<keyword evidence="3" id="KW-1185">Reference proteome</keyword>
<sequence>MLKIGADADRHRTDGVGAASASGWRGEDAFVFSDRSGDQVFAGLPEDGREIRAEGAAARVQAGHPLSAETAACAAADSQPRALSLIDFASDDFIFV</sequence>
<organism evidence="2 3">
    <name type="scientific">Cereibacter ovatus</name>
    <dbReference type="NCBI Taxonomy" id="439529"/>
    <lineage>
        <taxon>Bacteria</taxon>
        <taxon>Pseudomonadati</taxon>
        <taxon>Pseudomonadota</taxon>
        <taxon>Alphaproteobacteria</taxon>
        <taxon>Rhodobacterales</taxon>
        <taxon>Paracoccaceae</taxon>
        <taxon>Cereibacter</taxon>
    </lineage>
</organism>
<evidence type="ECO:0000313" key="3">
    <source>
        <dbReference type="Proteomes" id="UP000219467"/>
    </source>
</evidence>